<dbReference type="InterPro" id="IPR029063">
    <property type="entry name" value="SAM-dependent_MTases_sf"/>
</dbReference>
<dbReference type="GO" id="GO:0008295">
    <property type="term" value="P:spermidine biosynthetic process"/>
    <property type="evidence" value="ECO:0007669"/>
    <property type="project" value="UniProtKB-KW"/>
</dbReference>
<accession>A0A1M6KGS0</accession>
<feature type="transmembrane region" description="Helical" evidence="2">
    <location>
        <begin position="372"/>
        <end position="394"/>
    </location>
</feature>
<dbReference type="Pfam" id="PF01564">
    <property type="entry name" value="Spermine_synth"/>
    <property type="match status" value="1"/>
</dbReference>
<feature type="transmembrane region" description="Helical" evidence="2">
    <location>
        <begin position="238"/>
        <end position="258"/>
    </location>
</feature>
<feature type="transmembrane region" description="Helical" evidence="2">
    <location>
        <begin position="90"/>
        <end position="112"/>
    </location>
</feature>
<dbReference type="EMBL" id="FQZU01000009">
    <property type="protein sequence ID" value="SHJ58087.1"/>
    <property type="molecule type" value="Genomic_DNA"/>
</dbReference>
<dbReference type="STRING" id="1121393.SAMN02745216_01893"/>
<keyword evidence="4" id="KW-1185">Reference proteome</keyword>
<keyword evidence="2" id="KW-0812">Transmembrane</keyword>
<name>A0A1M6KGS0_9BACT</name>
<feature type="transmembrane region" description="Helical" evidence="2">
    <location>
        <begin position="406"/>
        <end position="427"/>
    </location>
</feature>
<evidence type="ECO:0008006" key="5">
    <source>
        <dbReference type="Google" id="ProtNLM"/>
    </source>
</evidence>
<dbReference type="Gene3D" id="3.40.50.150">
    <property type="entry name" value="Vaccinia Virus protein VP39"/>
    <property type="match status" value="1"/>
</dbReference>
<keyword evidence="2" id="KW-0472">Membrane</keyword>
<evidence type="ECO:0000313" key="4">
    <source>
        <dbReference type="Proteomes" id="UP000183994"/>
    </source>
</evidence>
<keyword evidence="2" id="KW-1133">Transmembrane helix</keyword>
<dbReference type="RefSeq" id="WP_170868315.1">
    <property type="nucleotide sequence ID" value="NZ_FQZU01000009.1"/>
</dbReference>
<organism evidence="3 4">
    <name type="scientific">Desulfatibacillum alkenivorans DSM 16219</name>
    <dbReference type="NCBI Taxonomy" id="1121393"/>
    <lineage>
        <taxon>Bacteria</taxon>
        <taxon>Pseudomonadati</taxon>
        <taxon>Thermodesulfobacteriota</taxon>
        <taxon>Desulfobacteria</taxon>
        <taxon>Desulfobacterales</taxon>
        <taxon>Desulfatibacillaceae</taxon>
        <taxon>Desulfatibacillum</taxon>
    </lineage>
</organism>
<feature type="transmembrane region" description="Helical" evidence="2">
    <location>
        <begin position="434"/>
        <end position="450"/>
    </location>
</feature>
<dbReference type="AlphaFoldDB" id="A0A1M6KGS0"/>
<feature type="transmembrane region" description="Helical" evidence="2">
    <location>
        <begin position="25"/>
        <end position="48"/>
    </location>
</feature>
<dbReference type="CDD" id="cd02440">
    <property type="entry name" value="AdoMet_MTases"/>
    <property type="match status" value="1"/>
</dbReference>
<feature type="transmembrane region" description="Helical" evidence="2">
    <location>
        <begin position="336"/>
        <end position="360"/>
    </location>
</feature>
<dbReference type="GO" id="GO:0005829">
    <property type="term" value="C:cytosol"/>
    <property type="evidence" value="ECO:0007669"/>
    <property type="project" value="TreeGrafter"/>
</dbReference>
<feature type="transmembrane region" description="Helical" evidence="2">
    <location>
        <begin position="174"/>
        <end position="193"/>
    </location>
</feature>
<dbReference type="Proteomes" id="UP000183994">
    <property type="component" value="Unassembled WGS sequence"/>
</dbReference>
<evidence type="ECO:0000313" key="3">
    <source>
        <dbReference type="EMBL" id="SHJ58087.1"/>
    </source>
</evidence>
<dbReference type="SUPFAM" id="SSF53335">
    <property type="entry name" value="S-adenosyl-L-methionine-dependent methyltransferases"/>
    <property type="match status" value="1"/>
</dbReference>
<feature type="transmembrane region" description="Helical" evidence="2">
    <location>
        <begin position="54"/>
        <end position="78"/>
    </location>
</feature>
<dbReference type="InterPro" id="IPR001045">
    <property type="entry name" value="Spermi_synthase"/>
</dbReference>
<feature type="transmembrane region" description="Helical" evidence="2">
    <location>
        <begin position="199"/>
        <end position="217"/>
    </location>
</feature>
<gene>
    <name evidence="3" type="ORF">SAMN02745216_01893</name>
</gene>
<dbReference type="PANTHER" id="PTHR11558">
    <property type="entry name" value="SPERMIDINE/SPERMINE SYNTHASE"/>
    <property type="match status" value="1"/>
</dbReference>
<dbReference type="PANTHER" id="PTHR11558:SF11">
    <property type="entry name" value="SPERMIDINE SYNTHASE"/>
    <property type="match status" value="1"/>
</dbReference>
<reference evidence="4" key="1">
    <citation type="submission" date="2016-11" db="EMBL/GenBank/DDBJ databases">
        <authorList>
            <person name="Varghese N."/>
            <person name="Submissions S."/>
        </authorList>
    </citation>
    <scope>NUCLEOTIDE SEQUENCE [LARGE SCALE GENOMIC DNA]</scope>
    <source>
        <strain evidence="4">DSM 16219</strain>
    </source>
</reference>
<feature type="transmembrane region" description="Helical" evidence="2">
    <location>
        <begin position="132"/>
        <end position="162"/>
    </location>
</feature>
<sequence length="1047" mass="111654">MTIDLHKTAGASPDSGVQTASWWRLPAACVMSGLMTACGAFVCMVLYFQFSVYISGFTASAILAPPMLLFFLGWGAWLGGRLVQKSSTPMLFMARLALAQCAFAALAFLWTMPIKALYPVIGKAGWAFPGGAALAGAVTVALAAAPSAMMTGAVLPASAALLERGKPQSSLLSGIWLAGAAVGLALGFGLNLALTGPGLWIPAVFLVMTAIGVNNLARMSPLSEPAPQEVRLLDRRGLLLLAAGLGVALMGWTLIRMMQPLSALPFPAGLTALCCLLLGAAGGCILFRLRSSQGATGVAASLGLVGFWLALVWAAGDKLVILSDALGLIKSQGMTNYYAVQAAVTSLAAFVPGIAAGYLACGLQSQRKSAALPVQVGNAAACLAMGAGLGLLIASGLSYSGVSMVSVLRGVGLTAMLLAAGFSVIIFVRNREPASPALILALCMASLVMLRQPGPSTVWTQHDPLKEIASLQDQDFNSVLNGMRTVRRQVKWEAYSPKGATAIKAGDGSEFVENGAARLNLRFDAASEVMAGLVPASLHPNPKSALVLGLGAGGTPGWLARESGIQEIFVAEQNPYSLEMARLCAAANLQVLENSKVRVQTAEFVPLLRFEEKQYDLIVQKGQAAPLASNPGLYTAEFFQLAARRLAPGGVFNLSVSIRGMDPIALQSIYGALGDAFPHVHTFRPQPDALFLVCSKEALSFNEDGLRVRLAGEPYAPAMTAVWGTSGLEGLFSRYLAGPGFSRMLSGMAIWHGITSRDDQPQAYAIIAGAQGRTNPRSVIGMQDAEERQHYRKPFFAQGNVDLLRIKMQQVEMFVLEGSPDLSPDLFSSNLEPIVRACLSFQQKNYLNFLGQWKALGIEPESPLEIAMNAYALAAQGHEKSLDLCKALDEKWPDASQIIRAEYFWKTGQNGRSLEHLEQAFSGIKTHPWTWPAALQWGLDLAMEMAREDENAASGVLAMTASPFCLMQGEELRLQTRLAAAQMAGLKETLAAVDAFGPYHPWTREFLKQRLIAYRAAKDPRTPRALADMQAYLSNDLLEFSDALVYD</sequence>
<proteinExistence type="predicted"/>
<dbReference type="GO" id="GO:0004766">
    <property type="term" value="F:spermidine synthase activity"/>
    <property type="evidence" value="ECO:0007669"/>
    <property type="project" value="TreeGrafter"/>
</dbReference>
<keyword evidence="1" id="KW-0745">Spermidine biosynthesis</keyword>
<feature type="transmembrane region" description="Helical" evidence="2">
    <location>
        <begin position="264"/>
        <end position="287"/>
    </location>
</feature>
<evidence type="ECO:0000256" key="2">
    <source>
        <dbReference type="SAM" id="Phobius"/>
    </source>
</evidence>
<feature type="transmembrane region" description="Helical" evidence="2">
    <location>
        <begin position="294"/>
        <end position="316"/>
    </location>
</feature>
<protein>
    <recommendedName>
        <fullName evidence="5">Spermidine synthase</fullName>
    </recommendedName>
</protein>
<evidence type="ECO:0000256" key="1">
    <source>
        <dbReference type="ARBA" id="ARBA00023066"/>
    </source>
</evidence>